<accession>A0AA48GTM9</accession>
<dbReference type="Pfam" id="PF06429">
    <property type="entry name" value="Flg_bbr_C"/>
    <property type="match status" value="1"/>
</dbReference>
<dbReference type="GO" id="GO:0009425">
    <property type="term" value="C:bacterial-type flagellum basal body"/>
    <property type="evidence" value="ECO:0007669"/>
    <property type="project" value="UniProtKB-SubCell"/>
</dbReference>
<keyword evidence="9" id="KW-1185">Reference proteome</keyword>
<evidence type="ECO:0000256" key="4">
    <source>
        <dbReference type="RuleBase" id="RU362116"/>
    </source>
</evidence>
<feature type="domain" description="Flagellar basal body rod protein N-terminal" evidence="5">
    <location>
        <begin position="6"/>
        <end position="35"/>
    </location>
</feature>
<dbReference type="PANTHER" id="PTHR30435">
    <property type="entry name" value="FLAGELLAR PROTEIN"/>
    <property type="match status" value="1"/>
</dbReference>
<reference evidence="8" key="1">
    <citation type="journal article" date="2023" name="Int. J. Syst. Evol. Microbiol.">
        <title>Mesoterricola silvestris gen. nov., sp. nov., Mesoterricola sediminis sp. nov., Geothrix oryzae sp. nov., Geothrix edaphica sp. nov., Geothrix rubra sp. nov., and Geothrix limicola sp. nov., six novel members of Acidobacteriota isolated from soils.</title>
        <authorList>
            <person name="Itoh H."/>
            <person name="Sugisawa Y."/>
            <person name="Mise K."/>
            <person name="Xu Z."/>
            <person name="Kuniyasu M."/>
            <person name="Ushijima N."/>
            <person name="Kawano K."/>
            <person name="Kobayashi E."/>
            <person name="Shiratori Y."/>
            <person name="Masuda Y."/>
            <person name="Senoo K."/>
        </authorList>
    </citation>
    <scope>NUCLEOTIDE SEQUENCE</scope>
    <source>
        <strain evidence="8">W786</strain>
    </source>
</reference>
<dbReference type="InterPro" id="IPR037925">
    <property type="entry name" value="FlgE/F/G-like"/>
</dbReference>
<keyword evidence="8" id="KW-0966">Cell projection</keyword>
<dbReference type="GO" id="GO:0071978">
    <property type="term" value="P:bacterial-type flagellum-dependent swarming motility"/>
    <property type="evidence" value="ECO:0007669"/>
    <property type="project" value="TreeGrafter"/>
</dbReference>
<feature type="domain" description="Flagellar hook protein FlgE/F/G-like D1" evidence="7">
    <location>
        <begin position="88"/>
        <end position="153"/>
    </location>
</feature>
<dbReference type="InterPro" id="IPR053967">
    <property type="entry name" value="LlgE_F_G-like_D1"/>
</dbReference>
<evidence type="ECO:0000256" key="1">
    <source>
        <dbReference type="ARBA" id="ARBA00004117"/>
    </source>
</evidence>
<dbReference type="Pfam" id="PF00460">
    <property type="entry name" value="Flg_bb_rod"/>
    <property type="match status" value="1"/>
</dbReference>
<dbReference type="Pfam" id="PF22692">
    <property type="entry name" value="LlgE_F_G_D1"/>
    <property type="match status" value="1"/>
</dbReference>
<dbReference type="PANTHER" id="PTHR30435:SF19">
    <property type="entry name" value="FLAGELLAR BASAL-BODY ROD PROTEIN FLGG"/>
    <property type="match status" value="1"/>
</dbReference>
<evidence type="ECO:0000256" key="2">
    <source>
        <dbReference type="ARBA" id="ARBA00009677"/>
    </source>
</evidence>
<dbReference type="NCBIfam" id="TIGR03506">
    <property type="entry name" value="FlgEFG_subfam"/>
    <property type="match status" value="1"/>
</dbReference>
<comment type="similarity">
    <text evidence="2 4">Belongs to the flagella basal body rod proteins family.</text>
</comment>
<evidence type="ECO:0000259" key="5">
    <source>
        <dbReference type="Pfam" id="PF00460"/>
    </source>
</evidence>
<dbReference type="EMBL" id="AP027081">
    <property type="protein sequence ID" value="BDU77397.1"/>
    <property type="molecule type" value="Genomic_DNA"/>
</dbReference>
<dbReference type="SUPFAM" id="SSF117143">
    <property type="entry name" value="Flagellar hook protein flgE"/>
    <property type="match status" value="1"/>
</dbReference>
<keyword evidence="3 4" id="KW-0975">Bacterial flagellum</keyword>
<dbReference type="KEGG" id="msea:METESE_23550"/>
<proteinExistence type="inferred from homology"/>
<comment type="subcellular location">
    <subcellularLocation>
        <location evidence="1 4">Bacterial flagellum basal body</location>
    </subcellularLocation>
</comment>
<dbReference type="InterPro" id="IPR001444">
    <property type="entry name" value="Flag_bb_rod_N"/>
</dbReference>
<dbReference type="Proteomes" id="UP001228113">
    <property type="component" value="Chromosome"/>
</dbReference>
<evidence type="ECO:0000256" key="3">
    <source>
        <dbReference type="ARBA" id="ARBA00023143"/>
    </source>
</evidence>
<evidence type="ECO:0000313" key="9">
    <source>
        <dbReference type="Proteomes" id="UP001228113"/>
    </source>
</evidence>
<evidence type="ECO:0000259" key="7">
    <source>
        <dbReference type="Pfam" id="PF22692"/>
    </source>
</evidence>
<dbReference type="RefSeq" id="WP_316410259.1">
    <property type="nucleotide sequence ID" value="NZ_AP027081.1"/>
</dbReference>
<dbReference type="InterPro" id="IPR010930">
    <property type="entry name" value="Flg_bb/hook_C_dom"/>
</dbReference>
<name>A0AA48GTM9_9BACT</name>
<feature type="domain" description="Flagellar basal-body/hook protein C-terminal" evidence="6">
    <location>
        <begin position="197"/>
        <end position="233"/>
    </location>
</feature>
<dbReference type="InterPro" id="IPR020013">
    <property type="entry name" value="Flagellar_FlgE/F/G"/>
</dbReference>
<sequence>MDPAYYVAAGSLKARSFQLDVVSNNLANTSTPGYKPEKSFFALFNKARDEGQGLPLSGYLNDGTVLASRGTDFSQGVLKTTGRTLDLALDGTGFFMVKAQGRTLATRDGRFTLSRTGELQTLDGATVLGKNGQPIVLDTANPAFTVLPDGTVQQGPEPRGQLDIRDYQQTDALQRVGANRFDPGGATAKAAAGQVVQGSQEQSSVDMATCMIDMIRLNRLFEMSLKAASTITNDMDAKSISDVSTGR</sequence>
<organism evidence="8 9">
    <name type="scientific">Mesoterricola sediminis</name>
    <dbReference type="NCBI Taxonomy" id="2927980"/>
    <lineage>
        <taxon>Bacteria</taxon>
        <taxon>Pseudomonadati</taxon>
        <taxon>Acidobacteriota</taxon>
        <taxon>Holophagae</taxon>
        <taxon>Holophagales</taxon>
        <taxon>Holophagaceae</taxon>
        <taxon>Mesoterricola</taxon>
    </lineage>
</organism>
<evidence type="ECO:0000259" key="6">
    <source>
        <dbReference type="Pfam" id="PF06429"/>
    </source>
</evidence>
<keyword evidence="8" id="KW-0282">Flagellum</keyword>
<gene>
    <name evidence="8" type="primary">flgF</name>
    <name evidence="8" type="ORF">METESE_23550</name>
</gene>
<dbReference type="AlphaFoldDB" id="A0AA48GTM9"/>
<keyword evidence="8" id="KW-0969">Cilium</keyword>
<evidence type="ECO:0000313" key="8">
    <source>
        <dbReference type="EMBL" id="BDU77397.1"/>
    </source>
</evidence>
<protein>
    <submittedName>
        <fullName evidence="8">Flagellar basal-body rod protein FlgF</fullName>
    </submittedName>
</protein>